<organism evidence="1 2">
    <name type="scientific">Pyropia yezoensis</name>
    <name type="common">Susabi-nori</name>
    <name type="synonym">Porphyra yezoensis</name>
    <dbReference type="NCBI Taxonomy" id="2788"/>
    <lineage>
        <taxon>Eukaryota</taxon>
        <taxon>Rhodophyta</taxon>
        <taxon>Bangiophyceae</taxon>
        <taxon>Bangiales</taxon>
        <taxon>Bangiaceae</taxon>
        <taxon>Pyropia</taxon>
    </lineage>
</organism>
<dbReference type="EMBL" id="CM020618">
    <property type="protein sequence ID" value="KAK1858265.1"/>
    <property type="molecule type" value="Genomic_DNA"/>
</dbReference>
<reference evidence="1" key="1">
    <citation type="submission" date="2019-11" db="EMBL/GenBank/DDBJ databases">
        <title>Nori genome reveals adaptations in red seaweeds to the harsh intertidal environment.</title>
        <authorList>
            <person name="Wang D."/>
            <person name="Mao Y."/>
        </authorList>
    </citation>
    <scope>NUCLEOTIDE SEQUENCE</scope>
    <source>
        <tissue evidence="1">Gametophyte</tissue>
    </source>
</reference>
<dbReference type="Proteomes" id="UP000798662">
    <property type="component" value="Chromosome 1"/>
</dbReference>
<keyword evidence="2" id="KW-1185">Reference proteome</keyword>
<protein>
    <submittedName>
        <fullName evidence="1">Uncharacterized protein</fullName>
    </submittedName>
</protein>
<evidence type="ECO:0000313" key="1">
    <source>
        <dbReference type="EMBL" id="KAK1858265.1"/>
    </source>
</evidence>
<name>A0ACC3BJY0_PYRYE</name>
<sequence>MRRANAFFADQSDCVGLLLQHAHVHYERPGQFGKTTLLEMLGAFVDRSTTHADFQVLFGGTKAAAIYHPLRQQCYIVRISLSIDARRPLHEIPELLSAAVNDGVRSFQVAYPDVHVNVEENGIRTLSNLGIAIAKISAREVRAGNTKRTCLYVLTDEYDRIINTLIAQREPLKNNKTTDTVLGPFIQYFLTLKRMSEDVPFLYLRTVTCGISPLALGELSGWKPQYLTLSPQFSRTLGLSKADVLRALNEVIPADNEAGLTQTQQNNLFDLMRRLYNCYMFPGMEDDVDAVFNPALCRAFFYELETDRIFCRRMLEAAAVKGGPLPEAALSSSTTPPRLSESLLSLFLSQPSLAAGIAQDLVESDELTVPKVDFKVRFTVRDLIESGPSIGTHHARSWARLLLYYHGLLGSVRESVKDGVDIVHLAVPNEMTRRANINYLLLWCGLTGVNTVTQLMHKPSAERLRVLLQALYYTPARGAWVSAAHQSESTFQASMGAYIAGIIDGLGLGHVDVKTEHNLSGKRSDVIIYDTSGGLVIIIELKLIRQSQIEWDLSSPDTHGYVRSFLAGNDSPFCSDADVFALRYKEAQFRKTQTKPPAGGSGHPESPLTANPAKLSKPRGRPPKAPAVKMELPGPSVAEANQTGGRRRGRPSKTPAHQGIKKIQSKLNEASSQVRMYKALVRDQLFKNKLVENSAHRQAGREGAGEKHPEIFCFVALAVHNRVFVQAVS</sequence>
<gene>
    <name evidence="1" type="ORF">I4F81_000875</name>
</gene>
<accession>A0ACC3BJY0</accession>
<comment type="caution">
    <text evidence="1">The sequence shown here is derived from an EMBL/GenBank/DDBJ whole genome shotgun (WGS) entry which is preliminary data.</text>
</comment>
<evidence type="ECO:0000313" key="2">
    <source>
        <dbReference type="Proteomes" id="UP000798662"/>
    </source>
</evidence>
<proteinExistence type="predicted"/>